<comment type="caution">
    <text evidence="6">The sequence shown here is derived from an EMBL/GenBank/DDBJ whole genome shotgun (WGS) entry which is preliminary data.</text>
</comment>
<evidence type="ECO:0000259" key="4">
    <source>
        <dbReference type="Pfam" id="PF04183"/>
    </source>
</evidence>
<dbReference type="AlphaFoldDB" id="A0A9X3SQ61"/>
<feature type="region of interest" description="Disordered" evidence="3">
    <location>
        <begin position="1"/>
        <end position="45"/>
    </location>
</feature>
<dbReference type="Pfam" id="PF06276">
    <property type="entry name" value="FhuF"/>
    <property type="match status" value="1"/>
</dbReference>
<feature type="domain" description="Aerobactin siderophore biosynthesis IucA/IucC N-terminal" evidence="4">
    <location>
        <begin position="218"/>
        <end position="339"/>
    </location>
</feature>
<sequence length="516" mass="53979">MNATDRAAEDAAGSTGAASAGSASRPGADASGPMPLAAGDADRSLARHSDAIVAKRPGASATDSVAPALVARADAIVADRLRAAAAREPLPGEAAGTSAAELAASLSAGSPHSARFTAEIAAAVRGTALALQAAQPHPADLWAAASAAHPDPSVWFEQAVLLGHPTHPLARSRGELTDDEIRAYAPEHRPRFDLRLYRFEGLDEPPIWLSICGRTEQLPVHPWQAARYGLTAVSRTVSDAAPLMSLRTVSAGDLHIKTAVDLQLTSAVRHVSPASVHNGPMLSRYLVDPAAAQGITLLKERAAIARGPEGEPLPQLAAIVRPAPHLSGHPRAVPLAALAEPDPATGRPIAAALAGDDLEAWWDALVAVALAPVRLFEATGVALEAHGQNALASFTGDRPTSLVYRDYGGVRVPRTGWPVLQGDLQTDDADERLRKLTAALFPTTLTALVDALATWTGTDPGRWWRTVDRALADIGGKAAQAMRTESWTMKATTAMRLAERPTDDIWVPIENPLAAV</sequence>
<dbReference type="InterPro" id="IPR037455">
    <property type="entry name" value="LucA/IucC-like"/>
</dbReference>
<gene>
    <name evidence="6" type="ORF">O1R50_11100</name>
</gene>
<feature type="domain" description="Aerobactin siderophore biosynthesis IucA/IucC N-terminal" evidence="4">
    <location>
        <begin position="156"/>
        <end position="196"/>
    </location>
</feature>
<feature type="domain" description="Aerobactin siderophore biosynthesis IucA/IucC-like C-terminal" evidence="5">
    <location>
        <begin position="359"/>
        <end position="483"/>
    </location>
</feature>
<evidence type="ECO:0000313" key="6">
    <source>
        <dbReference type="EMBL" id="MDA1360177.1"/>
    </source>
</evidence>
<feature type="compositionally biased region" description="Low complexity" evidence="3">
    <location>
        <begin position="10"/>
        <end position="33"/>
    </location>
</feature>
<dbReference type="PANTHER" id="PTHR34384">
    <property type="entry name" value="L-2,3-DIAMINOPROPANOATE--CITRATE LIGASE"/>
    <property type="match status" value="1"/>
</dbReference>
<accession>A0A9X3SQ61</accession>
<dbReference type="Gene3D" id="1.10.510.40">
    <property type="match status" value="1"/>
</dbReference>
<dbReference type="PANTHER" id="PTHR34384:SF5">
    <property type="entry name" value="L-2,3-DIAMINOPROPANOATE--CITRATE LIGASE"/>
    <property type="match status" value="1"/>
</dbReference>
<reference evidence="6" key="1">
    <citation type="submission" date="2022-12" db="EMBL/GenBank/DDBJ databases">
        <title>Gycomyces niveus sp.nov.,a novel actinomycete isolated from soil in Shouguan.</title>
        <authorList>
            <person name="Yang X."/>
        </authorList>
    </citation>
    <scope>NUCLEOTIDE SEQUENCE</scope>
    <source>
        <strain evidence="6">NEAU-A15</strain>
    </source>
</reference>
<dbReference type="InterPro" id="IPR022770">
    <property type="entry name" value="IucA/IucC-like_C"/>
</dbReference>
<dbReference type="Proteomes" id="UP001146067">
    <property type="component" value="Unassembled WGS sequence"/>
</dbReference>
<evidence type="ECO:0000256" key="1">
    <source>
        <dbReference type="ARBA" id="ARBA00004924"/>
    </source>
</evidence>
<comment type="pathway">
    <text evidence="1">Siderophore biosynthesis.</text>
</comment>
<organism evidence="6 7">
    <name type="scientific">Glycomyces luteolus</name>
    <dbReference type="NCBI Taxonomy" id="2670330"/>
    <lineage>
        <taxon>Bacteria</taxon>
        <taxon>Bacillati</taxon>
        <taxon>Actinomycetota</taxon>
        <taxon>Actinomycetes</taxon>
        <taxon>Glycomycetales</taxon>
        <taxon>Glycomycetaceae</taxon>
        <taxon>Glycomyces</taxon>
    </lineage>
</organism>
<dbReference type="InterPro" id="IPR007310">
    <property type="entry name" value="Aerobactin_biosyn_IucA/IucC_N"/>
</dbReference>
<comment type="similarity">
    <text evidence="2">Belongs to the IucA/IucC family.</text>
</comment>
<keyword evidence="7" id="KW-1185">Reference proteome</keyword>
<dbReference type="EMBL" id="JAPZVP010000007">
    <property type="protein sequence ID" value="MDA1360177.1"/>
    <property type="molecule type" value="Genomic_DNA"/>
</dbReference>
<dbReference type="Pfam" id="PF04183">
    <property type="entry name" value="IucA_IucC"/>
    <property type="match status" value="2"/>
</dbReference>
<protein>
    <recommendedName>
        <fullName evidence="8">Siderophore synthetase component</fullName>
    </recommendedName>
</protein>
<dbReference type="RefSeq" id="WP_270110090.1">
    <property type="nucleotide sequence ID" value="NZ_JAPZVP010000007.1"/>
</dbReference>
<dbReference type="GO" id="GO:0016881">
    <property type="term" value="F:acid-amino acid ligase activity"/>
    <property type="evidence" value="ECO:0007669"/>
    <property type="project" value="UniProtKB-ARBA"/>
</dbReference>
<dbReference type="GO" id="GO:0019290">
    <property type="term" value="P:siderophore biosynthetic process"/>
    <property type="evidence" value="ECO:0007669"/>
    <property type="project" value="InterPro"/>
</dbReference>
<proteinExistence type="inferred from homology"/>
<evidence type="ECO:0000256" key="3">
    <source>
        <dbReference type="SAM" id="MobiDB-lite"/>
    </source>
</evidence>
<evidence type="ECO:0008006" key="8">
    <source>
        <dbReference type="Google" id="ProtNLM"/>
    </source>
</evidence>
<name>A0A9X3SQ61_9ACTN</name>
<evidence type="ECO:0000256" key="2">
    <source>
        <dbReference type="ARBA" id="ARBA00007832"/>
    </source>
</evidence>
<evidence type="ECO:0000313" key="7">
    <source>
        <dbReference type="Proteomes" id="UP001146067"/>
    </source>
</evidence>
<evidence type="ECO:0000259" key="5">
    <source>
        <dbReference type="Pfam" id="PF06276"/>
    </source>
</evidence>